<reference evidence="4 5" key="1">
    <citation type="journal article" date="2012" name="J. Bacteriol.">
        <title>Draft Genome Sequences of Four Axenic Mycoplasma genitalium Strains Isolated from Denmark, Japan, and Australia.</title>
        <authorList>
            <person name="McGowin C.L."/>
            <person name="Ma L."/>
            <person name="Jensen J.S."/>
            <person name="Mancuso M.M."/>
            <person name="Hamasuna R."/>
            <person name="Adegboye D."/>
            <person name="Martin D.H."/>
        </authorList>
    </citation>
    <scope>NUCLEOTIDE SEQUENCE [LARGE SCALE GENOMIC DNA]</scope>
    <source>
        <strain evidence="4 5">M6320</strain>
    </source>
</reference>
<dbReference type="AlphaFoldDB" id="A0ABC7ZJ39"/>
<dbReference type="PROSITE" id="PS51257">
    <property type="entry name" value="PROKAR_LIPOPROTEIN"/>
    <property type="match status" value="1"/>
</dbReference>
<dbReference type="Gene3D" id="3.40.190.10">
    <property type="entry name" value="Periplasmic binding protein-like II"/>
    <property type="match status" value="2"/>
</dbReference>
<gene>
    <name evidence="4" type="ORF">CM1_02500</name>
</gene>
<dbReference type="InterPro" id="IPR050811">
    <property type="entry name" value="Phosphate_ABC_transporter"/>
</dbReference>
<evidence type="ECO:0000256" key="1">
    <source>
        <dbReference type="ARBA" id="ARBA00022729"/>
    </source>
</evidence>
<protein>
    <submittedName>
        <fullName evidence="4">Phosphate ABC transporter substrate-binding protein</fullName>
    </submittedName>
</protein>
<dbReference type="KEGG" id="mgx:CM1_02500"/>
<dbReference type="EMBL" id="CP003772">
    <property type="protein sequence ID" value="AFQ04247.1"/>
    <property type="molecule type" value="Genomic_DNA"/>
</dbReference>
<keyword evidence="1 2" id="KW-0732">Signal</keyword>
<proteinExistence type="predicted"/>
<dbReference type="Pfam" id="PF12849">
    <property type="entry name" value="PBP_like_2"/>
    <property type="match status" value="1"/>
</dbReference>
<feature type="chain" id="PRO_5044880053" evidence="2">
    <location>
        <begin position="26"/>
        <end position="377"/>
    </location>
</feature>
<feature type="signal peptide" evidence="2">
    <location>
        <begin position="1"/>
        <end position="25"/>
    </location>
</feature>
<dbReference type="Proteomes" id="UP000005254">
    <property type="component" value="Chromosome"/>
</dbReference>
<name>A0ABC7ZJ39_MYCGT</name>
<evidence type="ECO:0000256" key="2">
    <source>
        <dbReference type="SAM" id="SignalP"/>
    </source>
</evidence>
<accession>A0ABC7ZJ39</accession>
<evidence type="ECO:0000313" key="5">
    <source>
        <dbReference type="Proteomes" id="UP000005254"/>
    </source>
</evidence>
<dbReference type="PANTHER" id="PTHR30570:SF1">
    <property type="entry name" value="PHOSPHATE-BINDING PROTEIN PSTS"/>
    <property type="match status" value="1"/>
</dbReference>
<organism evidence="4 5">
    <name type="scientific">Mycoplasmoides genitalium M6320</name>
    <dbReference type="NCBI Taxonomy" id="662945"/>
    <lineage>
        <taxon>Bacteria</taxon>
        <taxon>Bacillati</taxon>
        <taxon>Mycoplasmatota</taxon>
        <taxon>Mycoplasmoidales</taxon>
        <taxon>Mycoplasmoidaceae</taxon>
        <taxon>Mycoplasmoides</taxon>
    </lineage>
</organism>
<sequence>MLKFRNFFKLTLLTLASAFFLSGCANINLISAVGSSSVQSLLNKLSSYYVLNENNDNDKLVEISVQAGGSNAGIRAIINGFADIGNVSKNPKEYAKENEKKWRDKKLKTLTIGKDAIAVIYKAPQELKGKLLLTKDNINDLYDLFAGVKTINIDKFVKKDTKNMSNEKDYPLTSFPRTGGSFASGTAEAFLNFSALKSDKTLDSQTRDILKGIINYGPLAKPTSETNIEAFNTFVTNLQDPNLFGMIYLSLGFIQNNLQAIKNNGFEILPIKYENKEVLPSNQTVSQNEYKWVRPLNSIVSLSEENKNIDEIKTFFNWLFFNGKKDVIKNIYDEFGILQLTEDEKKKMFKTNDSSPMNLENFWVDDFAFSNPIFGAF</sequence>
<dbReference type="SUPFAM" id="SSF53850">
    <property type="entry name" value="Periplasmic binding protein-like II"/>
    <property type="match status" value="1"/>
</dbReference>
<dbReference type="PANTHER" id="PTHR30570">
    <property type="entry name" value="PERIPLASMIC PHOSPHATE BINDING COMPONENT OF PHOSPHATE ABC TRANSPORTER"/>
    <property type="match status" value="1"/>
</dbReference>
<evidence type="ECO:0000259" key="3">
    <source>
        <dbReference type="Pfam" id="PF12849"/>
    </source>
</evidence>
<dbReference type="RefSeq" id="WP_014894504.1">
    <property type="nucleotide sequence ID" value="NC_018497.1"/>
</dbReference>
<feature type="domain" description="PBP" evidence="3">
    <location>
        <begin position="30"/>
        <end position="320"/>
    </location>
</feature>
<evidence type="ECO:0000313" key="4">
    <source>
        <dbReference type="EMBL" id="AFQ04247.1"/>
    </source>
</evidence>
<dbReference type="InterPro" id="IPR024370">
    <property type="entry name" value="PBP_domain"/>
</dbReference>